<evidence type="ECO:0000259" key="6">
    <source>
        <dbReference type="PROSITE" id="PS50111"/>
    </source>
</evidence>
<feature type="domain" description="Methyl-accepting transducer" evidence="6">
    <location>
        <begin position="280"/>
        <end position="537"/>
    </location>
</feature>
<dbReference type="Pfam" id="PF00015">
    <property type="entry name" value="MCPsignal"/>
    <property type="match status" value="1"/>
</dbReference>
<dbReference type="PROSITE" id="PS50111">
    <property type="entry name" value="CHEMOTAXIS_TRANSDUC_2"/>
    <property type="match status" value="1"/>
</dbReference>
<evidence type="ECO:0000313" key="8">
    <source>
        <dbReference type="EMBL" id="MDC7227900.1"/>
    </source>
</evidence>
<dbReference type="EMBL" id="JAQQAL010000035">
    <property type="protein sequence ID" value="MDC7227900.1"/>
    <property type="molecule type" value="Genomic_DNA"/>
</dbReference>
<dbReference type="PANTHER" id="PTHR43531">
    <property type="entry name" value="PROTEIN ICFG"/>
    <property type="match status" value="1"/>
</dbReference>
<gene>
    <name evidence="8" type="ORF">PQJ61_14130</name>
</gene>
<dbReference type="InterPro" id="IPR004089">
    <property type="entry name" value="MCPsignal_dom"/>
</dbReference>
<keyword evidence="1" id="KW-0145">Chemotaxis</keyword>
<protein>
    <submittedName>
        <fullName evidence="8">Methyl-accepting chemotaxis protein</fullName>
    </submittedName>
</protein>
<keyword evidence="5" id="KW-0472">Membrane</keyword>
<evidence type="ECO:0000256" key="5">
    <source>
        <dbReference type="SAM" id="Phobius"/>
    </source>
</evidence>
<dbReference type="SMART" id="SM00283">
    <property type="entry name" value="MA"/>
    <property type="match status" value="1"/>
</dbReference>
<accession>A0AAJ1MNL5</accession>
<dbReference type="GO" id="GO:0016020">
    <property type="term" value="C:membrane"/>
    <property type="evidence" value="ECO:0007669"/>
    <property type="project" value="InterPro"/>
</dbReference>
<keyword evidence="4" id="KW-0175">Coiled coil</keyword>
<name>A0AAJ1MNL5_9SPIO</name>
<organism evidence="8 9">
    <name type="scientific">Candidatus Thalassospirochaeta sargassi</name>
    <dbReference type="NCBI Taxonomy" id="3119039"/>
    <lineage>
        <taxon>Bacteria</taxon>
        <taxon>Pseudomonadati</taxon>
        <taxon>Spirochaetota</taxon>
        <taxon>Spirochaetia</taxon>
        <taxon>Spirochaetales</taxon>
        <taxon>Spirochaetaceae</taxon>
        <taxon>Candidatus Thalassospirochaeta</taxon>
    </lineage>
</organism>
<feature type="domain" description="HAMP" evidence="7">
    <location>
        <begin position="209"/>
        <end position="261"/>
    </location>
</feature>
<dbReference type="InterPro" id="IPR003660">
    <property type="entry name" value="HAMP_dom"/>
</dbReference>
<feature type="coiled-coil region" evidence="4">
    <location>
        <begin position="263"/>
        <end position="336"/>
    </location>
</feature>
<feature type="transmembrane region" description="Helical" evidence="5">
    <location>
        <begin position="187"/>
        <end position="208"/>
    </location>
</feature>
<evidence type="ECO:0000256" key="4">
    <source>
        <dbReference type="SAM" id="Coils"/>
    </source>
</evidence>
<evidence type="ECO:0000256" key="2">
    <source>
        <dbReference type="ARBA" id="ARBA00029447"/>
    </source>
</evidence>
<dbReference type="PRINTS" id="PR00260">
    <property type="entry name" value="CHEMTRNSDUCR"/>
</dbReference>
<dbReference type="SUPFAM" id="SSF58104">
    <property type="entry name" value="Methyl-accepting chemotaxis protein (MCP) signaling domain"/>
    <property type="match status" value="2"/>
</dbReference>
<dbReference type="Gene3D" id="1.10.287.950">
    <property type="entry name" value="Methyl-accepting chemotaxis protein"/>
    <property type="match status" value="1"/>
</dbReference>
<keyword evidence="5" id="KW-0812">Transmembrane</keyword>
<dbReference type="AlphaFoldDB" id="A0AAJ1MNL5"/>
<dbReference type="InterPro" id="IPR051310">
    <property type="entry name" value="MCP_chemotaxis"/>
</dbReference>
<evidence type="ECO:0000259" key="7">
    <source>
        <dbReference type="PROSITE" id="PS50885"/>
    </source>
</evidence>
<reference evidence="8 9" key="1">
    <citation type="submission" date="2022-12" db="EMBL/GenBank/DDBJ databases">
        <title>Metagenome assembled genome from gulf of manar.</title>
        <authorList>
            <person name="Kohli P."/>
            <person name="Pk S."/>
            <person name="Venkata Ramana C."/>
            <person name="Sasikala C."/>
        </authorList>
    </citation>
    <scope>NUCLEOTIDE SEQUENCE [LARGE SCALE GENOMIC DNA]</scope>
    <source>
        <strain evidence="8">JB008</strain>
    </source>
</reference>
<dbReference type="Proteomes" id="UP001221217">
    <property type="component" value="Unassembled WGS sequence"/>
</dbReference>
<comment type="similarity">
    <text evidence="2">Belongs to the methyl-accepting chemotaxis (MCP) protein family.</text>
</comment>
<dbReference type="GO" id="GO:0006935">
    <property type="term" value="P:chemotaxis"/>
    <property type="evidence" value="ECO:0007669"/>
    <property type="project" value="UniProtKB-KW"/>
</dbReference>
<evidence type="ECO:0000256" key="1">
    <source>
        <dbReference type="ARBA" id="ARBA00022500"/>
    </source>
</evidence>
<keyword evidence="5" id="KW-1133">Transmembrane helix</keyword>
<keyword evidence="3" id="KW-0807">Transducer</keyword>
<evidence type="ECO:0000256" key="3">
    <source>
        <dbReference type="PROSITE-ProRule" id="PRU00284"/>
    </source>
</evidence>
<dbReference type="PANTHER" id="PTHR43531:SF11">
    <property type="entry name" value="METHYL-ACCEPTING CHEMOTAXIS PROTEIN 3"/>
    <property type="match status" value="1"/>
</dbReference>
<sequence length="594" mass="65387">MNLTLKNILIMGFAVILIVIIGFSAFTIYRSYTSESKIIKIGEEILPHTLHFLELEKDVIQIQQWLTDISATRGLPGYNDGYDEAENYYNQAEEILNSLIETYEKEPELQKELSMLKVTLNDFYRVGKDMAQAYIDFGPEAGNIMMGEFDPYAAAMSEQLTILVEEHLMELAGSLDGLIEMQNNTRIISLASSFIAVLLSILTASFLIKTILDGFVKINTYSENMSEGILNRTIEYNQKNEFGKLIQDFNSSFSSLGSLIRNINELSNQDSILNNSLAEATEEVSSSVQEMDANMNQMSRQVEHQNEVVSESVTAVEQIAANLSALTKQIENQSSAVTQSSASVEEMAASINNVAKISSERNEQTSELTTQIRLTAENMKQTDNSIQEVFKLSSNMQNITEVINNISSQTNLLAMNAAIEAAHAGDAGKGFAVVASEIRKLAEETGKNAYLINDTLNKITGIVQNARSASEDNKESFETVENTLSGFTSTFQEINASMHELSNGTSEITGAITSLSDITSQIQSASEEINEGSQDISRSMGSLKELSNSVFGGIKEVSIGINEINKAMINLREISQESKDSTASVQNELKRFTV</sequence>
<comment type="caution">
    <text evidence="8">The sequence shown here is derived from an EMBL/GenBank/DDBJ whole genome shotgun (WGS) entry which is preliminary data.</text>
</comment>
<proteinExistence type="inferred from homology"/>
<dbReference type="GO" id="GO:0007165">
    <property type="term" value="P:signal transduction"/>
    <property type="evidence" value="ECO:0007669"/>
    <property type="project" value="UniProtKB-KW"/>
</dbReference>
<dbReference type="GO" id="GO:0004888">
    <property type="term" value="F:transmembrane signaling receptor activity"/>
    <property type="evidence" value="ECO:0007669"/>
    <property type="project" value="InterPro"/>
</dbReference>
<dbReference type="InterPro" id="IPR004090">
    <property type="entry name" value="Chemotax_Me-accpt_rcpt"/>
</dbReference>
<dbReference type="PROSITE" id="PS50885">
    <property type="entry name" value="HAMP"/>
    <property type="match status" value="1"/>
</dbReference>
<evidence type="ECO:0000313" key="9">
    <source>
        <dbReference type="Proteomes" id="UP001221217"/>
    </source>
</evidence>
<feature type="transmembrane region" description="Helical" evidence="5">
    <location>
        <begin position="6"/>
        <end position="29"/>
    </location>
</feature>
<dbReference type="Gene3D" id="6.10.340.10">
    <property type="match status" value="1"/>
</dbReference>